<dbReference type="InterPro" id="IPR001867">
    <property type="entry name" value="OmpR/PhoB-type_DNA-bd"/>
</dbReference>
<name>F0SV62_SYNGF</name>
<dbReference type="SMART" id="SM00448">
    <property type="entry name" value="REC"/>
    <property type="match status" value="1"/>
</dbReference>
<dbReference type="GO" id="GO:0000156">
    <property type="term" value="F:phosphorelay response regulator activity"/>
    <property type="evidence" value="ECO:0007669"/>
    <property type="project" value="TreeGrafter"/>
</dbReference>
<evidence type="ECO:0000256" key="6">
    <source>
        <dbReference type="PROSITE-ProRule" id="PRU00169"/>
    </source>
</evidence>
<evidence type="ECO:0000256" key="4">
    <source>
        <dbReference type="ARBA" id="ARBA00023163"/>
    </source>
</evidence>
<sequence length="227" mass="25497">MKTILILEDDENLSRGIAFTFEKDGYDAVSAGSIQDGKRMLEQHNIDLIILDLGLPDGSGMDLCKEIRTYSNIPIIMLTACDLETDEVSGLLVGADDYITKPFSLSVLRARVEALLRRTESESRHIIHSGKYKLDAELCKFFRGEEEEIPISATEYRLLSFLMTNAGQVLSKEQILSFLWDNEGNFVDENTLPVNISRLRAKLEDDPKNPQTIKTIHGIGYIWNGGV</sequence>
<evidence type="ECO:0000256" key="3">
    <source>
        <dbReference type="ARBA" id="ARBA00023125"/>
    </source>
</evidence>
<dbReference type="PANTHER" id="PTHR48111">
    <property type="entry name" value="REGULATOR OF RPOS"/>
    <property type="match status" value="1"/>
</dbReference>
<comment type="function">
    <text evidence="5">May play the central regulatory role in sporulation. It may be an element of the effector pathway responsible for the activation of sporulation genes in response to nutritional stress. Spo0A may act in concert with spo0H (a sigma factor) to control the expression of some genes that are critical to the sporulation process.</text>
</comment>
<dbReference type="CDD" id="cd17574">
    <property type="entry name" value="REC_OmpR"/>
    <property type="match status" value="1"/>
</dbReference>
<feature type="domain" description="OmpR/PhoB-type" evidence="9">
    <location>
        <begin position="124"/>
        <end position="225"/>
    </location>
</feature>
<dbReference type="SUPFAM" id="SSF52172">
    <property type="entry name" value="CheY-like"/>
    <property type="match status" value="1"/>
</dbReference>
<reference evidence="11" key="2">
    <citation type="submission" date="2011-02" db="EMBL/GenBank/DDBJ databases">
        <title>The complete genome of Syntrophobotulus glycolicus DSM 8271.</title>
        <authorList>
            <person name="Lucas S."/>
            <person name="Copeland A."/>
            <person name="Lapidus A."/>
            <person name="Bruce D."/>
            <person name="Goodwin L."/>
            <person name="Pitluck S."/>
            <person name="Kyrpides N."/>
            <person name="Mavromatis K."/>
            <person name="Pagani I."/>
            <person name="Ivanova N."/>
            <person name="Mikhailova N."/>
            <person name="Chertkov O."/>
            <person name="Held B."/>
            <person name="Detter J.C."/>
            <person name="Tapia R."/>
            <person name="Han C."/>
            <person name="Land M."/>
            <person name="Hauser L."/>
            <person name="Markowitz V."/>
            <person name="Cheng J.-F."/>
            <person name="Hugenholtz P."/>
            <person name="Woyke T."/>
            <person name="Wu D."/>
            <person name="Spring S."/>
            <person name="Schroeder M."/>
            <person name="Brambilla E."/>
            <person name="Klenk H.-P."/>
            <person name="Eisen J.A."/>
        </authorList>
    </citation>
    <scope>NUCLEOTIDE SEQUENCE [LARGE SCALE GENOMIC DNA]</scope>
    <source>
        <strain evidence="11">DSM 8271 / FlGlyR</strain>
    </source>
</reference>
<dbReference type="RefSeq" id="WP_013624432.1">
    <property type="nucleotide sequence ID" value="NC_015172.1"/>
</dbReference>
<dbReference type="GO" id="GO:0005829">
    <property type="term" value="C:cytosol"/>
    <property type="evidence" value="ECO:0007669"/>
    <property type="project" value="TreeGrafter"/>
</dbReference>
<keyword evidence="3 7" id="KW-0238">DNA-binding</keyword>
<dbReference type="STRING" id="645991.Sgly_1248"/>
<dbReference type="GO" id="GO:0006355">
    <property type="term" value="P:regulation of DNA-templated transcription"/>
    <property type="evidence" value="ECO:0007669"/>
    <property type="project" value="InterPro"/>
</dbReference>
<dbReference type="SUPFAM" id="SSF46894">
    <property type="entry name" value="C-terminal effector domain of the bipartite response regulators"/>
    <property type="match status" value="1"/>
</dbReference>
<dbReference type="EMBL" id="CP002547">
    <property type="protein sequence ID" value="ADY55562.1"/>
    <property type="molecule type" value="Genomic_DNA"/>
</dbReference>
<keyword evidence="6" id="KW-0597">Phosphoprotein</keyword>
<evidence type="ECO:0000256" key="5">
    <source>
        <dbReference type="ARBA" id="ARBA00024867"/>
    </source>
</evidence>
<dbReference type="GO" id="GO:0032993">
    <property type="term" value="C:protein-DNA complex"/>
    <property type="evidence" value="ECO:0007669"/>
    <property type="project" value="TreeGrafter"/>
</dbReference>
<dbReference type="Gene3D" id="3.40.50.2300">
    <property type="match status" value="1"/>
</dbReference>
<dbReference type="GO" id="GO:0000976">
    <property type="term" value="F:transcription cis-regulatory region binding"/>
    <property type="evidence" value="ECO:0007669"/>
    <property type="project" value="TreeGrafter"/>
</dbReference>
<evidence type="ECO:0000256" key="7">
    <source>
        <dbReference type="PROSITE-ProRule" id="PRU01091"/>
    </source>
</evidence>
<keyword evidence="11" id="KW-1185">Reference proteome</keyword>
<dbReference type="CDD" id="cd00383">
    <property type="entry name" value="trans_reg_C"/>
    <property type="match status" value="1"/>
</dbReference>
<keyword evidence="2" id="KW-0805">Transcription regulation</keyword>
<protein>
    <recommendedName>
        <fullName evidence="1">Stage 0 sporulation protein A homolog</fullName>
    </recommendedName>
</protein>
<keyword evidence="4" id="KW-0804">Transcription</keyword>
<feature type="domain" description="Response regulatory" evidence="8">
    <location>
        <begin position="3"/>
        <end position="116"/>
    </location>
</feature>
<dbReference type="Pfam" id="PF00072">
    <property type="entry name" value="Response_reg"/>
    <property type="match status" value="1"/>
</dbReference>
<dbReference type="InterPro" id="IPR039420">
    <property type="entry name" value="WalR-like"/>
</dbReference>
<dbReference type="PANTHER" id="PTHR48111:SF73">
    <property type="entry name" value="ALKALINE PHOSPHATASE SYNTHESIS TRANSCRIPTIONAL REGULATORY PROTEIN PHOP"/>
    <property type="match status" value="1"/>
</dbReference>
<dbReference type="AlphaFoldDB" id="F0SV62"/>
<dbReference type="Gene3D" id="6.10.250.690">
    <property type="match status" value="1"/>
</dbReference>
<evidence type="ECO:0000259" key="9">
    <source>
        <dbReference type="PROSITE" id="PS51755"/>
    </source>
</evidence>
<organism evidence="10 11">
    <name type="scientific">Syntrophobotulus glycolicus (strain DSM 8271 / FlGlyR)</name>
    <dbReference type="NCBI Taxonomy" id="645991"/>
    <lineage>
        <taxon>Bacteria</taxon>
        <taxon>Bacillati</taxon>
        <taxon>Bacillota</taxon>
        <taxon>Clostridia</taxon>
        <taxon>Eubacteriales</taxon>
        <taxon>Desulfitobacteriaceae</taxon>
        <taxon>Syntrophobotulus</taxon>
    </lineage>
</organism>
<dbReference type="OrthoDB" id="9803564at2"/>
<evidence type="ECO:0000313" key="10">
    <source>
        <dbReference type="EMBL" id="ADY55562.1"/>
    </source>
</evidence>
<dbReference type="PROSITE" id="PS50110">
    <property type="entry name" value="RESPONSE_REGULATORY"/>
    <property type="match status" value="1"/>
</dbReference>
<evidence type="ECO:0000256" key="1">
    <source>
        <dbReference type="ARBA" id="ARBA00018672"/>
    </source>
</evidence>
<dbReference type="SMART" id="SM00862">
    <property type="entry name" value="Trans_reg_C"/>
    <property type="match status" value="1"/>
</dbReference>
<dbReference type="Pfam" id="PF00486">
    <property type="entry name" value="Trans_reg_C"/>
    <property type="match status" value="1"/>
</dbReference>
<evidence type="ECO:0000259" key="8">
    <source>
        <dbReference type="PROSITE" id="PS50110"/>
    </source>
</evidence>
<dbReference type="PROSITE" id="PS51755">
    <property type="entry name" value="OMPR_PHOB"/>
    <property type="match status" value="1"/>
</dbReference>
<dbReference type="eggNOG" id="COG0745">
    <property type="taxonomic scope" value="Bacteria"/>
</dbReference>
<dbReference type="HOGENOM" id="CLU_000445_30_3_9"/>
<gene>
    <name evidence="10" type="ordered locus">Sgly_1248</name>
</gene>
<proteinExistence type="predicted"/>
<dbReference type="InterPro" id="IPR016032">
    <property type="entry name" value="Sig_transdc_resp-reg_C-effctor"/>
</dbReference>
<feature type="modified residue" description="4-aspartylphosphate" evidence="6">
    <location>
        <position position="52"/>
    </location>
</feature>
<feature type="DNA-binding region" description="OmpR/PhoB-type" evidence="7">
    <location>
        <begin position="124"/>
        <end position="225"/>
    </location>
</feature>
<dbReference type="Proteomes" id="UP000007488">
    <property type="component" value="Chromosome"/>
</dbReference>
<dbReference type="InterPro" id="IPR036388">
    <property type="entry name" value="WH-like_DNA-bd_sf"/>
</dbReference>
<dbReference type="InterPro" id="IPR001789">
    <property type="entry name" value="Sig_transdc_resp-reg_receiver"/>
</dbReference>
<dbReference type="InterPro" id="IPR011006">
    <property type="entry name" value="CheY-like_superfamily"/>
</dbReference>
<dbReference type="Gene3D" id="1.10.10.10">
    <property type="entry name" value="Winged helix-like DNA-binding domain superfamily/Winged helix DNA-binding domain"/>
    <property type="match status" value="1"/>
</dbReference>
<accession>F0SV62</accession>
<evidence type="ECO:0000313" key="11">
    <source>
        <dbReference type="Proteomes" id="UP000007488"/>
    </source>
</evidence>
<evidence type="ECO:0000256" key="2">
    <source>
        <dbReference type="ARBA" id="ARBA00023015"/>
    </source>
</evidence>
<dbReference type="KEGG" id="sgy:Sgly_1248"/>
<reference evidence="10 11" key="1">
    <citation type="journal article" date="2011" name="Stand. Genomic Sci.">
        <title>Complete genome sequence of Syntrophobotulus glycolicus type strain (FlGlyR).</title>
        <authorList>
            <person name="Han C."/>
            <person name="Mwirichia R."/>
            <person name="Chertkov O."/>
            <person name="Held B."/>
            <person name="Lapidus A."/>
            <person name="Nolan M."/>
            <person name="Lucas S."/>
            <person name="Hammon N."/>
            <person name="Deshpande S."/>
            <person name="Cheng J.F."/>
            <person name="Tapia R."/>
            <person name="Goodwin L."/>
            <person name="Pitluck S."/>
            <person name="Huntemann M."/>
            <person name="Liolios K."/>
            <person name="Ivanova N."/>
            <person name="Pagani I."/>
            <person name="Mavromatis K."/>
            <person name="Ovchinikova G."/>
            <person name="Pati A."/>
            <person name="Chen A."/>
            <person name="Palaniappan K."/>
            <person name="Land M."/>
            <person name="Hauser L."/>
            <person name="Brambilla E.M."/>
            <person name="Rohde M."/>
            <person name="Spring S."/>
            <person name="Sikorski J."/>
            <person name="Goker M."/>
            <person name="Woyke T."/>
            <person name="Bristow J."/>
            <person name="Eisen J.A."/>
            <person name="Markowitz V."/>
            <person name="Hugenholtz P."/>
            <person name="Kyrpides N.C."/>
            <person name="Klenk H.P."/>
            <person name="Detter J.C."/>
        </authorList>
    </citation>
    <scope>NUCLEOTIDE SEQUENCE [LARGE SCALE GENOMIC DNA]</scope>
    <source>
        <strain evidence="11">DSM 8271 / FlGlyR</strain>
    </source>
</reference>